<evidence type="ECO:0000256" key="1">
    <source>
        <dbReference type="ARBA" id="ARBA00023015"/>
    </source>
</evidence>
<evidence type="ECO:0000313" key="4">
    <source>
        <dbReference type="EMBL" id="MBB6052901.1"/>
    </source>
</evidence>
<dbReference type="SUPFAM" id="SSF46689">
    <property type="entry name" value="Homeodomain-like"/>
    <property type="match status" value="2"/>
</dbReference>
<gene>
    <name evidence="4" type="ORF">HNQ39_004722</name>
</gene>
<dbReference type="AlphaFoldDB" id="A0A7W9SU68"/>
<dbReference type="InterPro" id="IPR018060">
    <property type="entry name" value="HTH_AraC"/>
</dbReference>
<dbReference type="InterPro" id="IPR009057">
    <property type="entry name" value="Homeodomain-like_sf"/>
</dbReference>
<dbReference type="EMBL" id="JACHGW010000004">
    <property type="protein sequence ID" value="MBB6052901.1"/>
    <property type="molecule type" value="Genomic_DNA"/>
</dbReference>
<name>A0A7W9SU68_ARMRO</name>
<keyword evidence="2" id="KW-0804">Transcription</keyword>
<proteinExistence type="predicted"/>
<comment type="caution">
    <text evidence="4">The sequence shown here is derived from an EMBL/GenBank/DDBJ whole genome shotgun (WGS) entry which is preliminary data.</text>
</comment>
<dbReference type="PANTHER" id="PTHR43436:SF1">
    <property type="entry name" value="TRANSCRIPTIONAL REGULATORY PROTEIN"/>
    <property type="match status" value="1"/>
</dbReference>
<dbReference type="SMART" id="SM00342">
    <property type="entry name" value="HTH_ARAC"/>
    <property type="match status" value="1"/>
</dbReference>
<evidence type="ECO:0000259" key="3">
    <source>
        <dbReference type="PROSITE" id="PS01124"/>
    </source>
</evidence>
<keyword evidence="4" id="KW-0238">DNA-binding</keyword>
<organism evidence="4 5">
    <name type="scientific">Armatimonas rosea</name>
    <dbReference type="NCBI Taxonomy" id="685828"/>
    <lineage>
        <taxon>Bacteria</taxon>
        <taxon>Bacillati</taxon>
        <taxon>Armatimonadota</taxon>
        <taxon>Armatimonadia</taxon>
        <taxon>Armatimonadales</taxon>
        <taxon>Armatimonadaceae</taxon>
        <taxon>Armatimonas</taxon>
    </lineage>
</organism>
<reference evidence="4 5" key="1">
    <citation type="submission" date="2020-08" db="EMBL/GenBank/DDBJ databases">
        <title>Genomic Encyclopedia of Type Strains, Phase IV (KMG-IV): sequencing the most valuable type-strain genomes for metagenomic binning, comparative biology and taxonomic classification.</title>
        <authorList>
            <person name="Goeker M."/>
        </authorList>
    </citation>
    <scope>NUCLEOTIDE SEQUENCE [LARGE SCALE GENOMIC DNA]</scope>
    <source>
        <strain evidence="4 5">DSM 23562</strain>
    </source>
</reference>
<keyword evidence="5" id="KW-1185">Reference proteome</keyword>
<protein>
    <submittedName>
        <fullName evidence="4">AraC-like DNA-binding protein</fullName>
    </submittedName>
</protein>
<dbReference type="RefSeq" id="WP_184202632.1">
    <property type="nucleotide sequence ID" value="NZ_JACHGW010000004.1"/>
</dbReference>
<sequence length="312" mass="34532">MTTEPDTRALESVYRTELTARIARALPNNGAVTPLEGLSFYRASSTRGPIHTVTLPSLCVIAQGVKEVYLGDKTYCYDPYSYLLTTVELPVIGQLTEASPETPYLALRLILDPALIASVMLDAGLPAPRREGGSLRGLEVSPLGTDLLETTLRLVRLAEAPPSEARVLLPLVTREIVFRLLQGEQSARLRQIAVLGGHAERIAQAIGLLRKDFDKQLRIEQLAKEIGMSPSVFHEHFKAVTALSPLQFQKHLRLQEARRLMLSEDIDAASAGHRVGYEDPSQFSKEYKRLFGDPPLRDIERLRQSFHSASAA</sequence>
<dbReference type="Proteomes" id="UP000520814">
    <property type="component" value="Unassembled WGS sequence"/>
</dbReference>
<dbReference type="PROSITE" id="PS01124">
    <property type="entry name" value="HTH_ARAC_FAMILY_2"/>
    <property type="match status" value="1"/>
</dbReference>
<dbReference type="GO" id="GO:0003700">
    <property type="term" value="F:DNA-binding transcription factor activity"/>
    <property type="evidence" value="ECO:0007669"/>
    <property type="project" value="InterPro"/>
</dbReference>
<dbReference type="InterPro" id="IPR009594">
    <property type="entry name" value="Tscrpt_reg_HTH_AraC_N"/>
</dbReference>
<dbReference type="GO" id="GO:0043565">
    <property type="term" value="F:sequence-specific DNA binding"/>
    <property type="evidence" value="ECO:0007669"/>
    <property type="project" value="InterPro"/>
</dbReference>
<accession>A0A7W9SU68</accession>
<keyword evidence="1" id="KW-0805">Transcription regulation</keyword>
<dbReference type="Pfam" id="PF12833">
    <property type="entry name" value="HTH_18"/>
    <property type="match status" value="1"/>
</dbReference>
<evidence type="ECO:0000313" key="5">
    <source>
        <dbReference type="Proteomes" id="UP000520814"/>
    </source>
</evidence>
<dbReference type="Gene3D" id="1.10.10.60">
    <property type="entry name" value="Homeodomain-like"/>
    <property type="match status" value="2"/>
</dbReference>
<dbReference type="Pfam" id="PF06719">
    <property type="entry name" value="AraC_N"/>
    <property type="match status" value="1"/>
</dbReference>
<dbReference type="PANTHER" id="PTHR43436">
    <property type="entry name" value="ARAC-FAMILY TRANSCRIPTIONAL REGULATOR"/>
    <property type="match status" value="1"/>
</dbReference>
<evidence type="ECO:0000256" key="2">
    <source>
        <dbReference type="ARBA" id="ARBA00023163"/>
    </source>
</evidence>
<feature type="domain" description="HTH araC/xylS-type" evidence="3">
    <location>
        <begin position="203"/>
        <end position="301"/>
    </location>
</feature>